<dbReference type="NCBIfam" id="TIGR00587">
    <property type="entry name" value="nfo"/>
    <property type="match status" value="1"/>
</dbReference>
<dbReference type="OrthoDB" id="9805666at2"/>
<feature type="domain" description="Xylose isomerase-like TIM barrel" evidence="9">
    <location>
        <begin position="19"/>
        <end position="259"/>
    </location>
</feature>
<dbReference type="InterPro" id="IPR001719">
    <property type="entry name" value="AP_endonuc_2"/>
</dbReference>
<comment type="cofactor">
    <cofactor evidence="1">
        <name>Zn(2+)</name>
        <dbReference type="ChEBI" id="CHEBI:29105"/>
    </cofactor>
</comment>
<dbReference type="SMART" id="SM00518">
    <property type="entry name" value="AP2Ec"/>
    <property type="match status" value="1"/>
</dbReference>
<dbReference type="PROSITE" id="PS00731">
    <property type="entry name" value="AP_NUCLEASE_F2_3"/>
    <property type="match status" value="1"/>
</dbReference>
<organism evidence="10 11">
    <name type="scientific">Cohnella endophytica</name>
    <dbReference type="NCBI Taxonomy" id="2419778"/>
    <lineage>
        <taxon>Bacteria</taxon>
        <taxon>Bacillati</taxon>
        <taxon>Bacillota</taxon>
        <taxon>Bacilli</taxon>
        <taxon>Bacillales</taxon>
        <taxon>Paenibacillaceae</taxon>
        <taxon>Cohnella</taxon>
    </lineage>
</organism>
<evidence type="ECO:0000256" key="2">
    <source>
        <dbReference type="ARBA" id="ARBA00005340"/>
    </source>
</evidence>
<comment type="similarity">
    <text evidence="2">Belongs to the AP endonuclease 2 family.</text>
</comment>
<evidence type="ECO:0000256" key="3">
    <source>
        <dbReference type="ARBA" id="ARBA00022722"/>
    </source>
</evidence>
<sequence length="283" mass="31286">MRKAGCHVSTRQGYRKAAEQAVALGGNAFQYFPKNPRSIALKTFDRDDARRCAEWCDLHNVTSIAHGPYAVNPATEGEEAARMAACTLNDLEIAEACGSIGVVVHFGRYKGADPLRGYRNMIRWINDVASRWDGRALILLENQAGDHGPMGTTPEELVQIRTLVECPEKVGFCLDSCHLYASGQWRPGQWKAFAERAGKLAFWEGLRAIHLNDSKYPSGSLKDRHEAIGEGRIGEADMRELLTSPELARVPLFLETPAGAGGTGITHRDQLITVKRWSEEAIR</sequence>
<dbReference type="PANTHER" id="PTHR21445">
    <property type="entry name" value="ENDONUCLEASE IV ENDODEOXYRIBONUCLEASE IV"/>
    <property type="match status" value="1"/>
</dbReference>
<keyword evidence="4" id="KW-0479">Metal-binding</keyword>
<dbReference type="InterPro" id="IPR013022">
    <property type="entry name" value="Xyl_isomerase-like_TIM-brl"/>
</dbReference>
<dbReference type="InterPro" id="IPR036237">
    <property type="entry name" value="Xyl_isomerase-like_sf"/>
</dbReference>
<dbReference type="SUPFAM" id="SSF51658">
    <property type="entry name" value="Xylose isomerase-like"/>
    <property type="match status" value="1"/>
</dbReference>
<dbReference type="RefSeq" id="WP_120974537.1">
    <property type="nucleotide sequence ID" value="NZ_RBZM01000002.1"/>
</dbReference>
<proteinExistence type="inferred from homology"/>
<keyword evidence="3" id="KW-0540">Nuclease</keyword>
<evidence type="ECO:0000259" key="9">
    <source>
        <dbReference type="Pfam" id="PF01261"/>
    </source>
</evidence>
<keyword evidence="5" id="KW-0227">DNA damage</keyword>
<evidence type="ECO:0000313" key="10">
    <source>
        <dbReference type="EMBL" id="RKP56921.1"/>
    </source>
</evidence>
<keyword evidence="8" id="KW-0234">DNA repair</keyword>
<reference evidence="10 11" key="1">
    <citation type="submission" date="2018-10" db="EMBL/GenBank/DDBJ databases">
        <title>Cohnella sp. M2MS4P-1, whole genome shotgun sequence.</title>
        <authorList>
            <person name="Tuo L."/>
        </authorList>
    </citation>
    <scope>NUCLEOTIDE SEQUENCE [LARGE SCALE GENOMIC DNA]</scope>
    <source>
        <strain evidence="10 11">M2MS4P-1</strain>
    </source>
</reference>
<dbReference type="EC" id="3.1.21.2" evidence="10"/>
<dbReference type="GO" id="GO:0008270">
    <property type="term" value="F:zinc ion binding"/>
    <property type="evidence" value="ECO:0007669"/>
    <property type="project" value="InterPro"/>
</dbReference>
<evidence type="ECO:0000256" key="1">
    <source>
        <dbReference type="ARBA" id="ARBA00001947"/>
    </source>
</evidence>
<comment type="caution">
    <text evidence="10">The sequence shown here is derived from an EMBL/GenBank/DDBJ whole genome shotgun (WGS) entry which is preliminary data.</text>
</comment>
<keyword evidence="11" id="KW-1185">Reference proteome</keyword>
<dbReference type="AlphaFoldDB" id="A0A494Y3P8"/>
<dbReference type="PROSITE" id="PS51432">
    <property type="entry name" value="AP_NUCLEASE_F2_4"/>
    <property type="match status" value="1"/>
</dbReference>
<evidence type="ECO:0000256" key="6">
    <source>
        <dbReference type="ARBA" id="ARBA00022801"/>
    </source>
</evidence>
<dbReference type="GO" id="GO:0003677">
    <property type="term" value="F:DNA binding"/>
    <property type="evidence" value="ECO:0007669"/>
    <property type="project" value="InterPro"/>
</dbReference>
<name>A0A494Y3P8_9BACL</name>
<dbReference type="EMBL" id="RBZM01000002">
    <property type="protein sequence ID" value="RKP56921.1"/>
    <property type="molecule type" value="Genomic_DNA"/>
</dbReference>
<dbReference type="GO" id="GO:0008833">
    <property type="term" value="F:deoxyribonuclease IV (phage-T4-induced) activity"/>
    <property type="evidence" value="ECO:0007669"/>
    <property type="project" value="UniProtKB-EC"/>
</dbReference>
<evidence type="ECO:0000313" key="11">
    <source>
        <dbReference type="Proteomes" id="UP000282076"/>
    </source>
</evidence>
<evidence type="ECO:0000256" key="4">
    <source>
        <dbReference type="ARBA" id="ARBA00022723"/>
    </source>
</evidence>
<keyword evidence="7" id="KW-0862">Zinc</keyword>
<dbReference type="Pfam" id="PF01261">
    <property type="entry name" value="AP_endonuc_2"/>
    <property type="match status" value="1"/>
</dbReference>
<dbReference type="GO" id="GO:0008081">
    <property type="term" value="F:phosphoric diester hydrolase activity"/>
    <property type="evidence" value="ECO:0007669"/>
    <property type="project" value="TreeGrafter"/>
</dbReference>
<protein>
    <submittedName>
        <fullName evidence="10">Deoxyribonuclease IV</fullName>
        <ecNumber evidence="10">3.1.21.2</ecNumber>
    </submittedName>
</protein>
<evidence type="ECO:0000256" key="5">
    <source>
        <dbReference type="ARBA" id="ARBA00022763"/>
    </source>
</evidence>
<gene>
    <name evidence="10" type="ORF">D7Z26_02730</name>
</gene>
<dbReference type="Gene3D" id="3.20.20.150">
    <property type="entry name" value="Divalent-metal-dependent TIM barrel enzymes"/>
    <property type="match status" value="1"/>
</dbReference>
<dbReference type="PANTHER" id="PTHR21445:SF0">
    <property type="entry name" value="APURINIC-APYRIMIDINIC ENDONUCLEASE"/>
    <property type="match status" value="1"/>
</dbReference>
<dbReference type="GO" id="GO:0006284">
    <property type="term" value="P:base-excision repair"/>
    <property type="evidence" value="ECO:0007669"/>
    <property type="project" value="TreeGrafter"/>
</dbReference>
<dbReference type="Proteomes" id="UP000282076">
    <property type="component" value="Unassembled WGS sequence"/>
</dbReference>
<keyword evidence="6 10" id="KW-0378">Hydrolase</keyword>
<evidence type="ECO:0000256" key="8">
    <source>
        <dbReference type="ARBA" id="ARBA00023204"/>
    </source>
</evidence>
<accession>A0A494Y3P8</accession>
<dbReference type="GO" id="GO:0003906">
    <property type="term" value="F:DNA-(apurinic or apyrimidinic site) endonuclease activity"/>
    <property type="evidence" value="ECO:0007669"/>
    <property type="project" value="TreeGrafter"/>
</dbReference>
<dbReference type="InterPro" id="IPR018246">
    <property type="entry name" value="AP_endonuc_F2_Zn_BS"/>
</dbReference>
<evidence type="ECO:0000256" key="7">
    <source>
        <dbReference type="ARBA" id="ARBA00022833"/>
    </source>
</evidence>